<dbReference type="CDD" id="cd18800">
    <property type="entry name" value="SF2_C_EcoR124I-like"/>
    <property type="match status" value="1"/>
</dbReference>
<dbReference type="InterPro" id="IPR004473">
    <property type="entry name" value="Restrct_endonuc_typeI_HsdR"/>
</dbReference>
<keyword evidence="4" id="KW-0540">Nuclease</keyword>
<comment type="caution">
    <text evidence="13">The sequence shown here is derived from an EMBL/GenBank/DDBJ whole genome shotgun (WGS) entry which is preliminary data.</text>
</comment>
<dbReference type="GO" id="GO:0009307">
    <property type="term" value="P:DNA restriction-modification system"/>
    <property type="evidence" value="ECO:0007669"/>
    <property type="project" value="UniProtKB-KW"/>
</dbReference>
<dbReference type="PANTHER" id="PTHR30195">
    <property type="entry name" value="TYPE I SITE-SPECIFIC DEOXYRIBONUCLEASE PROTEIN SUBUNIT M AND R"/>
    <property type="match status" value="1"/>
</dbReference>
<name>A0A840WS27_9ACTN</name>
<dbReference type="Proteomes" id="UP000579647">
    <property type="component" value="Unassembled WGS sequence"/>
</dbReference>
<comment type="similarity">
    <text evidence="2 11">Belongs to the HsdR family.</text>
</comment>
<dbReference type="InterPro" id="IPR014001">
    <property type="entry name" value="Helicase_ATP-bd"/>
</dbReference>
<evidence type="ECO:0000256" key="9">
    <source>
        <dbReference type="ARBA" id="ARBA00022840"/>
    </source>
</evidence>
<comment type="function">
    <text evidence="11">Subunit R is required for both nuclease and ATPase activities, but not for modification.</text>
</comment>
<dbReference type="CDD" id="cd22332">
    <property type="entry name" value="HsdR_N"/>
    <property type="match status" value="1"/>
</dbReference>
<evidence type="ECO:0000256" key="7">
    <source>
        <dbReference type="ARBA" id="ARBA00022759"/>
    </source>
</evidence>
<dbReference type="InterPro" id="IPR007409">
    <property type="entry name" value="Restrct_endonuc_type1_HsdR_N"/>
</dbReference>
<dbReference type="InterPro" id="IPR051268">
    <property type="entry name" value="Type-I_R_enzyme_R_subunit"/>
</dbReference>
<dbReference type="InterPro" id="IPR027417">
    <property type="entry name" value="P-loop_NTPase"/>
</dbReference>
<dbReference type="InterPro" id="IPR040980">
    <property type="entry name" value="SWI2_SNF2"/>
</dbReference>
<dbReference type="Pfam" id="PF04313">
    <property type="entry name" value="HSDR_N"/>
    <property type="match status" value="1"/>
</dbReference>
<evidence type="ECO:0000256" key="5">
    <source>
        <dbReference type="ARBA" id="ARBA00022741"/>
    </source>
</evidence>
<dbReference type="SUPFAM" id="SSF52540">
    <property type="entry name" value="P-loop containing nucleoside triphosphate hydrolases"/>
    <property type="match status" value="1"/>
</dbReference>
<organism evidence="13 14">
    <name type="scientific">Nocardiopsis metallicus</name>
    <dbReference type="NCBI Taxonomy" id="179819"/>
    <lineage>
        <taxon>Bacteria</taxon>
        <taxon>Bacillati</taxon>
        <taxon>Actinomycetota</taxon>
        <taxon>Actinomycetes</taxon>
        <taxon>Streptosporangiales</taxon>
        <taxon>Nocardiopsidaceae</taxon>
        <taxon>Nocardiopsis</taxon>
    </lineage>
</organism>
<evidence type="ECO:0000256" key="2">
    <source>
        <dbReference type="ARBA" id="ARBA00008598"/>
    </source>
</evidence>
<dbReference type="EMBL" id="JACHDO010000001">
    <property type="protein sequence ID" value="MBB5494367.1"/>
    <property type="molecule type" value="Genomic_DNA"/>
</dbReference>
<keyword evidence="6 11" id="KW-0680">Restriction system</keyword>
<keyword evidence="7" id="KW-0255">Endonuclease</keyword>
<dbReference type="PANTHER" id="PTHR30195:SF15">
    <property type="entry name" value="TYPE I RESTRICTION ENZYME HINDI ENDONUCLEASE SUBUNIT"/>
    <property type="match status" value="1"/>
</dbReference>
<gene>
    <name evidence="13" type="ORF">HNR07_005504</name>
</gene>
<reference evidence="13 14" key="1">
    <citation type="submission" date="2020-08" db="EMBL/GenBank/DDBJ databases">
        <title>Sequencing the genomes of 1000 actinobacteria strains.</title>
        <authorList>
            <person name="Klenk H.-P."/>
        </authorList>
    </citation>
    <scope>NUCLEOTIDE SEQUENCE [LARGE SCALE GENOMIC DNA]</scope>
    <source>
        <strain evidence="13 14">DSM 44598</strain>
    </source>
</reference>
<evidence type="ECO:0000313" key="14">
    <source>
        <dbReference type="Proteomes" id="UP000579647"/>
    </source>
</evidence>
<dbReference type="GO" id="GO:0009035">
    <property type="term" value="F:type I site-specific deoxyribonuclease activity"/>
    <property type="evidence" value="ECO:0007669"/>
    <property type="project" value="UniProtKB-EC"/>
</dbReference>
<comment type="subunit">
    <text evidence="3 11">The type I restriction/modification system is composed of three polypeptides R, M and S.</text>
</comment>
<evidence type="ECO:0000256" key="11">
    <source>
        <dbReference type="RuleBase" id="RU364115"/>
    </source>
</evidence>
<proteinExistence type="inferred from homology"/>
<dbReference type="RefSeq" id="WP_184367749.1">
    <property type="nucleotide sequence ID" value="NZ_BAAAKM010000059.1"/>
</dbReference>
<keyword evidence="10 11" id="KW-0238">DNA-binding</keyword>
<dbReference type="NCBIfam" id="TIGR00348">
    <property type="entry name" value="hsdR"/>
    <property type="match status" value="1"/>
</dbReference>
<evidence type="ECO:0000313" key="13">
    <source>
        <dbReference type="EMBL" id="MBB5494367.1"/>
    </source>
</evidence>
<keyword evidence="9 11" id="KW-0067">ATP-binding</keyword>
<keyword evidence="5 11" id="KW-0547">Nucleotide-binding</keyword>
<dbReference type="GO" id="GO:0005524">
    <property type="term" value="F:ATP binding"/>
    <property type="evidence" value="ECO:0007669"/>
    <property type="project" value="UniProtKB-KW"/>
</dbReference>
<evidence type="ECO:0000256" key="1">
    <source>
        <dbReference type="ARBA" id="ARBA00000851"/>
    </source>
</evidence>
<dbReference type="Pfam" id="PF11867">
    <property type="entry name" value="T1RH-like_C"/>
    <property type="match status" value="1"/>
</dbReference>
<dbReference type="EC" id="3.1.21.3" evidence="11"/>
<protein>
    <recommendedName>
        <fullName evidence="11">Type I restriction enzyme endonuclease subunit</fullName>
        <shortName evidence="11">R protein</shortName>
        <ecNumber evidence="11">3.1.21.3</ecNumber>
    </recommendedName>
</protein>
<dbReference type="Gene3D" id="3.90.1570.50">
    <property type="match status" value="1"/>
</dbReference>
<dbReference type="InterPro" id="IPR021810">
    <property type="entry name" value="T1RH-like_C"/>
</dbReference>
<sequence length="1064" mass="119768">MTEDDLEEIVLNDLAELGWMRVHGTDIAPGEPHAERTDYRDTILDNRVASAVRRLNPDLPSEAVEDVISTIKRSESPLVESENWRAYKFLIEGVPVEYRDNEGALRTARAWLVDWNEIENNDLAAVNQFTVKGPKHERRPDVILFINGLPMALFELKRPGKEYASVKGAYRQIQTYRSQIPDVFKWNQVTVVSDGLFAKAGSFSAPWNHWAPWKTIDGTVKNPKHPVGYKLPQLEVLTKGLFRPDVFFDLCRNYIATYGDGETTRKAAAKYHQYWAVKKAVDQTLRAVDGDGRIGVVWHTQGSGKSLEMAYYTGKVMRDPGMENPTVVVLTDRNDLDNQLLDETFASSKVGSPLPETPVQADSRAHLKELLAGRESGGIIFTTIQKFGLAKDDKDAGRKFPQLSGRRNIVVMVDEAHRSNYDVIDGFARHLRDALPHASFIGFTGTPIDERDRSTPEIFGEYIDVYDMTDAQEDGATVKVYYEPRLARIDLPEDAREEIDEEFEDIVEESDEGVDERLKSKWAKVEAIVGSDRRIAELAADIVEHWESRRAALIGKAMIVTMSRRIAVDLYDAIIKLRPDWHREDDDKGVIKTVITGNATDPVEFQPHIRSKQARNAMKTRASDVEDPLELVIVRDMWLTGFDSPPMHTMYVDKPMQGASLMQAITRVNRTFKDKPSGLVVDYIGIAENLKNALNTYTKRDKDSRTVGDDVRKSAIPEMLAEHSVVSDLLHGIDWLTILESDGDKAFLHAVAATVDHLLESQRNHDDASQGEYGEFENEEGHTLKQRFMAHTRRLKQLHALVPTSAESKTILDDVAFFDAVRQSIAKIEGADRESADDDAILDTAVRQIVSHHMAGSGVIDIYEEAGIGKPDISLIDDAFARQFETADNKNLQLEMVRRLISNEVKIVEKRNVAAGRQFSEMLAEALNRYQNRAIDAAQVVAEIVEIAKQIKAQRKRGEQTGLGEDELAFYDALCLNAAAKEAMKDEVMRQIAHELTEIIRNDAKTDWNVKETVRAKIRTRIKRLLLKHGYPPDQEVTATDLILRQAEAIAGANDRARTRKGGS</sequence>
<evidence type="ECO:0000256" key="8">
    <source>
        <dbReference type="ARBA" id="ARBA00022801"/>
    </source>
</evidence>
<evidence type="ECO:0000256" key="3">
    <source>
        <dbReference type="ARBA" id="ARBA00011296"/>
    </source>
</evidence>
<dbReference type="AlphaFoldDB" id="A0A840WS27"/>
<dbReference type="Gene3D" id="3.40.50.300">
    <property type="entry name" value="P-loop containing nucleotide triphosphate hydrolases"/>
    <property type="match status" value="2"/>
</dbReference>
<keyword evidence="8 11" id="KW-0378">Hydrolase</keyword>
<dbReference type="CDD" id="cd18030">
    <property type="entry name" value="DEXHc_RE_I_HsdR"/>
    <property type="match status" value="1"/>
</dbReference>
<evidence type="ECO:0000259" key="12">
    <source>
        <dbReference type="PROSITE" id="PS51192"/>
    </source>
</evidence>
<evidence type="ECO:0000256" key="4">
    <source>
        <dbReference type="ARBA" id="ARBA00022722"/>
    </source>
</evidence>
<dbReference type="SMART" id="SM00487">
    <property type="entry name" value="DEXDc"/>
    <property type="match status" value="1"/>
</dbReference>
<dbReference type="InterPro" id="IPR055180">
    <property type="entry name" value="HsdR_RecA-like_helicase_dom_2"/>
</dbReference>
<dbReference type="Pfam" id="PF22679">
    <property type="entry name" value="T1R_D3-like"/>
    <property type="match status" value="1"/>
</dbReference>
<dbReference type="PROSITE" id="PS51192">
    <property type="entry name" value="HELICASE_ATP_BIND_1"/>
    <property type="match status" value="1"/>
</dbReference>
<dbReference type="Pfam" id="PF18766">
    <property type="entry name" value="SWI2_SNF2"/>
    <property type="match status" value="1"/>
</dbReference>
<dbReference type="GO" id="GO:0003677">
    <property type="term" value="F:DNA binding"/>
    <property type="evidence" value="ECO:0007669"/>
    <property type="project" value="UniProtKB-KW"/>
</dbReference>
<evidence type="ECO:0000256" key="6">
    <source>
        <dbReference type="ARBA" id="ARBA00022747"/>
    </source>
</evidence>
<accession>A0A840WS27</accession>
<comment type="catalytic activity">
    <reaction evidence="1 11">
        <text>Endonucleolytic cleavage of DNA to give random double-stranded fragments with terminal 5'-phosphates, ATP is simultaneously hydrolyzed.</text>
        <dbReference type="EC" id="3.1.21.3"/>
    </reaction>
</comment>
<keyword evidence="14" id="KW-1185">Reference proteome</keyword>
<feature type="domain" description="Helicase ATP-binding" evidence="12">
    <location>
        <begin position="286"/>
        <end position="465"/>
    </location>
</feature>
<evidence type="ECO:0000256" key="10">
    <source>
        <dbReference type="ARBA" id="ARBA00023125"/>
    </source>
</evidence>